<reference evidence="2 3" key="1">
    <citation type="submission" date="2016-04" db="EMBL/GenBank/DDBJ databases">
        <authorList>
            <person name="Evans L.H."/>
            <person name="Alamgir A."/>
            <person name="Owens N."/>
            <person name="Weber N.D."/>
            <person name="Virtaneva K."/>
            <person name="Barbian K."/>
            <person name="Babar A."/>
            <person name="Rosenke K."/>
        </authorList>
    </citation>
    <scope>NUCLEOTIDE SEQUENCE [LARGE SCALE GENOMIC DNA]</scope>
    <source>
        <strain evidence="2 3">IFM 0406</strain>
    </source>
</reference>
<dbReference type="PANTHER" id="PTHR35010">
    <property type="entry name" value="BLL4672 PROTEIN-RELATED"/>
    <property type="match status" value="1"/>
</dbReference>
<keyword evidence="3" id="KW-1185">Reference proteome</keyword>
<dbReference type="Proteomes" id="UP000076512">
    <property type="component" value="Unassembled WGS sequence"/>
</dbReference>
<name>A0A164PKJ3_9NOCA</name>
<sequence length="279" mass="31222">MHTGAMDNRAELREFLRSRRGRLKPADVGLPSSGGLRRVPGLRREELAMLAGVSVDYYVQFEQGRVRQVSDAVLNAIAGALQLTKSERTHLWNLAKPAPAQQEPGGPQHVRAGLRQVLAILDHIPAYVLGRRLDVLAWSAGAARLIADFPALPPEQRNLARLVFLSDTGRRVWVDWGDKACDTVDQLRLDAGRHPYDPQLTDLVRELSEHSTDFRRMWADQNVREKTHGHKRIRHPTAGVIGMDYETFRLPDDPDQALVVYTTAPGSPDDTILRSLSAR</sequence>
<dbReference type="PROSITE" id="PS50943">
    <property type="entry name" value="HTH_CROC1"/>
    <property type="match status" value="1"/>
</dbReference>
<dbReference type="SMART" id="SM00530">
    <property type="entry name" value="HTH_XRE"/>
    <property type="match status" value="1"/>
</dbReference>
<dbReference type="Gene3D" id="1.10.260.40">
    <property type="entry name" value="lambda repressor-like DNA-binding domains"/>
    <property type="match status" value="1"/>
</dbReference>
<dbReference type="InterPro" id="IPR001387">
    <property type="entry name" value="Cro/C1-type_HTH"/>
</dbReference>
<dbReference type="InterPro" id="IPR010982">
    <property type="entry name" value="Lambda_DNA-bd_dom_sf"/>
</dbReference>
<dbReference type="SUPFAM" id="SSF47413">
    <property type="entry name" value="lambda repressor-like DNA-binding domains"/>
    <property type="match status" value="1"/>
</dbReference>
<evidence type="ECO:0000313" key="3">
    <source>
        <dbReference type="Proteomes" id="UP000076512"/>
    </source>
</evidence>
<dbReference type="STRING" id="455432.AWN90_20300"/>
<comment type="caution">
    <text evidence="2">The sequence shown here is derived from an EMBL/GenBank/DDBJ whole genome shotgun (WGS) entry which is preliminary data.</text>
</comment>
<dbReference type="AlphaFoldDB" id="A0A164PKJ3"/>
<dbReference type="Gene3D" id="3.30.450.180">
    <property type="match status" value="1"/>
</dbReference>
<dbReference type="Pfam" id="PF17765">
    <property type="entry name" value="MLTR_LBD"/>
    <property type="match status" value="1"/>
</dbReference>
<proteinExistence type="predicted"/>
<accession>A0A164PKJ3</accession>
<dbReference type="Pfam" id="PF13560">
    <property type="entry name" value="HTH_31"/>
    <property type="match status" value="1"/>
</dbReference>
<feature type="domain" description="HTH cro/C1-type" evidence="1">
    <location>
        <begin position="36"/>
        <end position="88"/>
    </location>
</feature>
<dbReference type="PANTHER" id="PTHR35010:SF2">
    <property type="entry name" value="BLL4672 PROTEIN"/>
    <property type="match status" value="1"/>
</dbReference>
<evidence type="ECO:0000259" key="1">
    <source>
        <dbReference type="PROSITE" id="PS50943"/>
    </source>
</evidence>
<dbReference type="EMBL" id="LWGR01000003">
    <property type="protein sequence ID" value="KZM75691.1"/>
    <property type="molecule type" value="Genomic_DNA"/>
</dbReference>
<dbReference type="InterPro" id="IPR041413">
    <property type="entry name" value="MLTR_LBD"/>
</dbReference>
<dbReference type="GO" id="GO:0003677">
    <property type="term" value="F:DNA binding"/>
    <property type="evidence" value="ECO:0007669"/>
    <property type="project" value="InterPro"/>
</dbReference>
<organism evidence="2 3">
    <name type="scientific">Nocardia terpenica</name>
    <dbReference type="NCBI Taxonomy" id="455432"/>
    <lineage>
        <taxon>Bacteria</taxon>
        <taxon>Bacillati</taxon>
        <taxon>Actinomycetota</taxon>
        <taxon>Actinomycetes</taxon>
        <taxon>Mycobacteriales</taxon>
        <taxon>Nocardiaceae</taxon>
        <taxon>Nocardia</taxon>
    </lineage>
</organism>
<protein>
    <submittedName>
        <fullName evidence="2">Transcriptional regulator</fullName>
    </submittedName>
</protein>
<gene>
    <name evidence="2" type="ORF">AWN90_20300</name>
</gene>
<evidence type="ECO:0000313" key="2">
    <source>
        <dbReference type="EMBL" id="KZM75691.1"/>
    </source>
</evidence>
<dbReference type="CDD" id="cd00093">
    <property type="entry name" value="HTH_XRE"/>
    <property type="match status" value="1"/>
</dbReference>